<comment type="similarity">
    <text evidence="3">Belongs to the HRI1 family.</text>
</comment>
<dbReference type="GO" id="GO:0005634">
    <property type="term" value="C:nucleus"/>
    <property type="evidence" value="ECO:0007669"/>
    <property type="project" value="UniProtKB-SubCell"/>
</dbReference>
<dbReference type="Pfam" id="PF16815">
    <property type="entry name" value="HRI1"/>
    <property type="match status" value="1"/>
</dbReference>
<evidence type="ECO:0000256" key="3">
    <source>
        <dbReference type="ARBA" id="ARBA00005229"/>
    </source>
</evidence>
<dbReference type="AlphaFoldDB" id="A0A5C6GNP9"/>
<evidence type="ECO:0000256" key="1">
    <source>
        <dbReference type="ARBA" id="ARBA00004123"/>
    </source>
</evidence>
<dbReference type="Proteomes" id="UP000317257">
    <property type="component" value="Unassembled WGS sequence"/>
</dbReference>
<evidence type="ECO:0000256" key="5">
    <source>
        <dbReference type="ARBA" id="ARBA00022490"/>
    </source>
</evidence>
<feature type="region of interest" description="Disordered" evidence="7">
    <location>
        <begin position="95"/>
        <end position="124"/>
    </location>
</feature>
<evidence type="ECO:0000313" key="8">
    <source>
        <dbReference type="EMBL" id="TWU78466.1"/>
    </source>
</evidence>
<sequence>MGSVSVRRSIRWLPEETNEPTSTIVLTSPQRHFVDLRILKENAGSGSGSGSGTQDTLPLSRLDWAIAGTSSSCTRTLDGKQVCHSRWEHWIDSRCSQPEEASDEGDMYPQPDGSTLEKGSMVNPDTGRETAYEEIWDDENAVPTTSGQVCVVLKYEEGESRGLAVRLGKYAQGFARMGRDISLERWEWRDCRAVRTVRMGTKALPCREMLDTVYALGEEVTCGGKKWTVVEVA</sequence>
<dbReference type="EMBL" id="SBHS01000002">
    <property type="protein sequence ID" value="TWU78466.1"/>
    <property type="molecule type" value="Genomic_DNA"/>
</dbReference>
<dbReference type="Gene3D" id="2.40.128.310">
    <property type="entry name" value="Protein HRI1, C-terminal domain"/>
    <property type="match status" value="1"/>
</dbReference>
<dbReference type="Gene3D" id="2.40.128.320">
    <property type="entry name" value="Protein HRI1, N-terminal domain"/>
    <property type="match status" value="1"/>
</dbReference>
<evidence type="ECO:0000256" key="2">
    <source>
        <dbReference type="ARBA" id="ARBA00004496"/>
    </source>
</evidence>
<reference evidence="9" key="1">
    <citation type="submission" date="2018-12" db="EMBL/GenBank/DDBJ databases">
        <title>The complete genome of Metarhizium rileyi, a key fungal pathogen of Lepidoptera.</title>
        <authorList>
            <person name="Binneck E."/>
            <person name="Lastra C.C.L."/>
            <person name="Sosa-Gomez D.R."/>
        </authorList>
    </citation>
    <scope>NUCLEOTIDE SEQUENCE [LARGE SCALE GENOMIC DNA]</scope>
    <source>
        <strain evidence="9">Cep018-CH2</strain>
    </source>
</reference>
<comment type="caution">
    <text evidence="8">The sequence shown here is derived from an EMBL/GenBank/DDBJ whole genome shotgun (WGS) entry which is preliminary data.</text>
</comment>
<dbReference type="CDD" id="cd11693">
    <property type="entry name" value="HRI1_C_like"/>
    <property type="match status" value="1"/>
</dbReference>
<dbReference type="GO" id="GO:0005737">
    <property type="term" value="C:cytoplasm"/>
    <property type="evidence" value="ECO:0007669"/>
    <property type="project" value="UniProtKB-SubCell"/>
</dbReference>
<keyword evidence="5" id="KW-0963">Cytoplasm</keyword>
<comment type="subcellular location">
    <subcellularLocation>
        <location evidence="2">Cytoplasm</location>
    </subcellularLocation>
    <subcellularLocation>
        <location evidence="1">Nucleus</location>
    </subcellularLocation>
</comment>
<proteinExistence type="inferred from homology"/>
<evidence type="ECO:0000256" key="4">
    <source>
        <dbReference type="ARBA" id="ARBA00017063"/>
    </source>
</evidence>
<accession>A0A5C6GNP9</accession>
<protein>
    <recommendedName>
        <fullName evidence="4">Protein HRI1</fullName>
    </recommendedName>
</protein>
<gene>
    <name evidence="8" type="ORF">ED733_008924</name>
</gene>
<dbReference type="InterPro" id="IPR038744">
    <property type="entry name" value="Hri1_N"/>
</dbReference>
<dbReference type="CDD" id="cd11692">
    <property type="entry name" value="HRI1_N_like"/>
    <property type="match status" value="1"/>
</dbReference>
<evidence type="ECO:0000256" key="6">
    <source>
        <dbReference type="ARBA" id="ARBA00023242"/>
    </source>
</evidence>
<dbReference type="InterPro" id="IPR043047">
    <property type="entry name" value="Hri1_N_sf"/>
</dbReference>
<evidence type="ECO:0000256" key="7">
    <source>
        <dbReference type="SAM" id="MobiDB-lite"/>
    </source>
</evidence>
<organism evidence="8 9">
    <name type="scientific">Metarhizium rileyi (strain RCEF 4871)</name>
    <name type="common">Nomuraea rileyi</name>
    <dbReference type="NCBI Taxonomy" id="1649241"/>
    <lineage>
        <taxon>Eukaryota</taxon>
        <taxon>Fungi</taxon>
        <taxon>Dikarya</taxon>
        <taxon>Ascomycota</taxon>
        <taxon>Pezizomycotina</taxon>
        <taxon>Sordariomycetes</taxon>
        <taxon>Hypocreomycetidae</taxon>
        <taxon>Hypocreales</taxon>
        <taxon>Clavicipitaceae</taxon>
        <taxon>Metarhizium</taxon>
    </lineage>
</organism>
<evidence type="ECO:0000313" key="9">
    <source>
        <dbReference type="Proteomes" id="UP000317257"/>
    </source>
</evidence>
<name>A0A5C6GNP9_METRR</name>
<keyword evidence="6" id="KW-0539">Nucleus</keyword>
<dbReference type="InterPro" id="IPR031818">
    <property type="entry name" value="Hri1"/>
</dbReference>